<comment type="catalytic activity">
    <reaction evidence="2">
        <text>N-terminal N-formyl-L-methionyl-[peptide] + H2O = N-terminal L-methionyl-[peptide] + formate</text>
        <dbReference type="Rhea" id="RHEA:24420"/>
        <dbReference type="Rhea" id="RHEA-COMP:10639"/>
        <dbReference type="Rhea" id="RHEA-COMP:10640"/>
        <dbReference type="ChEBI" id="CHEBI:15377"/>
        <dbReference type="ChEBI" id="CHEBI:15740"/>
        <dbReference type="ChEBI" id="CHEBI:49298"/>
        <dbReference type="ChEBI" id="CHEBI:64731"/>
        <dbReference type="EC" id="3.5.1.88"/>
    </reaction>
</comment>
<dbReference type="EC" id="3.5.1.88" evidence="2"/>
<dbReference type="Pfam" id="PF01327">
    <property type="entry name" value="Pep_deformylase"/>
    <property type="match status" value="1"/>
</dbReference>
<dbReference type="InterPro" id="IPR010982">
    <property type="entry name" value="Lambda_DNA-bd_dom_sf"/>
</dbReference>
<dbReference type="RefSeq" id="WP_253759397.1">
    <property type="nucleotide sequence ID" value="NZ_JAMZDZ010000001.1"/>
</dbReference>
<dbReference type="EMBL" id="JBHSAY010000003">
    <property type="protein sequence ID" value="MFC4129442.1"/>
    <property type="molecule type" value="Genomic_DNA"/>
</dbReference>
<comment type="cofactor">
    <cofactor evidence="2">
        <name>Fe(2+)</name>
        <dbReference type="ChEBI" id="CHEBI:29033"/>
    </cofactor>
    <text evidence="2">Binds 1 Fe(2+) ion.</text>
</comment>
<keyword evidence="2" id="KW-0378">Hydrolase</keyword>
<sequence length="536" mass="60621">MATSGADRAAEAFASELARWRLDRGMSKKQLAGLMGFDPSYVSHIEGRRHRPTEDFARRAEAVLATAGALWQRFQEYEEARHGRSAALIARDSPMPPQWLPPGTGLVVEHEEALLTYRDGQYVTTVRRSLYNAGVEPVSRYLIRVAVDRFPGDPQRSNRHHREHPLELDELELQASCGDGAAYERMHWRVKQDRDAFKEIWLLFENEDGRFPLYPGERTAVTYSYRVGEGKWGSWFQRAVRLPTRRMTVRIDLPQALDPQVWGVETSMSAEETPLRTLIEKQMEGDRAIFTWTTDNPSLNARFRLQWRFRAVSSAPPALHLPTGAAGQPLAPRLASVGVVQWPPPSEREPTAGRLRAAANGGHPLRTRARRLELPDEEEQARLIVADLTVALEEIGRLHPFNKGMGLAAPQLGVDAAAAVIRQPGRGEPFVLLNPVIVEESRQADEQPEGCLSYFDFRGWVRRPLRIVIEHQRFDGGRVVSTFERGLARLVGHEVDHLAGRLYVDRMPLDAPLIPLADYSSGPWVYDQQPLEQRAW</sequence>
<evidence type="ECO:0000256" key="1">
    <source>
        <dbReference type="ARBA" id="ARBA00010759"/>
    </source>
</evidence>
<dbReference type="HAMAP" id="MF_00163">
    <property type="entry name" value="Pep_deformylase"/>
    <property type="match status" value="1"/>
</dbReference>
<dbReference type="InterPro" id="IPR023635">
    <property type="entry name" value="Peptide_deformylase"/>
</dbReference>
<gene>
    <name evidence="2" type="primary">def</name>
    <name evidence="4" type="ORF">ACFOZ4_02320</name>
</gene>
<comment type="caution">
    <text evidence="4">The sequence shown here is derived from an EMBL/GenBank/DDBJ whole genome shotgun (WGS) entry which is preliminary data.</text>
</comment>
<evidence type="ECO:0000313" key="4">
    <source>
        <dbReference type="EMBL" id="MFC4129442.1"/>
    </source>
</evidence>
<feature type="binding site" evidence="2">
    <location>
        <position position="451"/>
    </location>
    <ligand>
        <name>Fe cation</name>
        <dbReference type="ChEBI" id="CHEBI:24875"/>
    </ligand>
</feature>
<comment type="similarity">
    <text evidence="1 2">Belongs to the polypeptide deformylase family.</text>
</comment>
<dbReference type="InterPro" id="IPR001387">
    <property type="entry name" value="Cro/C1-type_HTH"/>
</dbReference>
<feature type="active site" evidence="2">
    <location>
        <position position="494"/>
    </location>
</feature>
<name>A0ABV8LEV4_9ACTN</name>
<organism evidence="4 5">
    <name type="scientific">Hamadaea flava</name>
    <dbReference type="NCBI Taxonomy" id="1742688"/>
    <lineage>
        <taxon>Bacteria</taxon>
        <taxon>Bacillati</taxon>
        <taxon>Actinomycetota</taxon>
        <taxon>Actinomycetes</taxon>
        <taxon>Micromonosporales</taxon>
        <taxon>Micromonosporaceae</taxon>
        <taxon>Hamadaea</taxon>
    </lineage>
</organism>
<proteinExistence type="inferred from homology"/>
<dbReference type="CDD" id="cd00093">
    <property type="entry name" value="HTH_XRE"/>
    <property type="match status" value="1"/>
</dbReference>
<dbReference type="Proteomes" id="UP001595816">
    <property type="component" value="Unassembled WGS sequence"/>
</dbReference>
<keyword evidence="2" id="KW-0479">Metal-binding</keyword>
<feature type="binding site" evidence="2">
    <location>
        <position position="493"/>
    </location>
    <ligand>
        <name>Fe cation</name>
        <dbReference type="ChEBI" id="CHEBI:24875"/>
    </ligand>
</feature>
<feature type="binding site" evidence="2">
    <location>
        <position position="497"/>
    </location>
    <ligand>
        <name>Fe cation</name>
        <dbReference type="ChEBI" id="CHEBI:24875"/>
    </ligand>
</feature>
<dbReference type="SMART" id="SM00530">
    <property type="entry name" value="HTH_XRE"/>
    <property type="match status" value="1"/>
</dbReference>
<keyword evidence="2" id="KW-0648">Protein biosynthesis</keyword>
<accession>A0ABV8LEV4</accession>
<dbReference type="PANTHER" id="PTHR10458:SF22">
    <property type="entry name" value="PEPTIDE DEFORMYLASE"/>
    <property type="match status" value="1"/>
</dbReference>
<dbReference type="Gene3D" id="3.90.45.10">
    <property type="entry name" value="Peptide deformylase"/>
    <property type="match status" value="1"/>
</dbReference>
<protein>
    <recommendedName>
        <fullName evidence="2">Peptide deformylase</fullName>
        <shortName evidence="2">PDF</shortName>
        <ecNumber evidence="2">3.5.1.88</ecNumber>
    </recommendedName>
    <alternativeName>
        <fullName evidence="2">Polypeptide deformylase</fullName>
    </alternativeName>
</protein>
<dbReference type="SUPFAM" id="SSF56420">
    <property type="entry name" value="Peptide deformylase"/>
    <property type="match status" value="1"/>
</dbReference>
<dbReference type="PROSITE" id="PS50943">
    <property type="entry name" value="HTH_CROC1"/>
    <property type="match status" value="1"/>
</dbReference>
<dbReference type="SUPFAM" id="SSF47413">
    <property type="entry name" value="lambda repressor-like DNA-binding domains"/>
    <property type="match status" value="1"/>
</dbReference>
<evidence type="ECO:0000313" key="5">
    <source>
        <dbReference type="Proteomes" id="UP001595816"/>
    </source>
</evidence>
<keyword evidence="5" id="KW-1185">Reference proteome</keyword>
<comment type="function">
    <text evidence="2">Removes the formyl group from the N-terminal Met of newly synthesized proteins. Requires at least a dipeptide for an efficient rate of reaction. N-terminal L-methionine is a prerequisite for activity but the enzyme has broad specificity at other positions.</text>
</comment>
<dbReference type="InterPro" id="IPR036821">
    <property type="entry name" value="Peptide_deformylase_sf"/>
</dbReference>
<reference evidence="5" key="1">
    <citation type="journal article" date="2019" name="Int. J. Syst. Evol. Microbiol.">
        <title>The Global Catalogue of Microorganisms (GCM) 10K type strain sequencing project: providing services to taxonomists for standard genome sequencing and annotation.</title>
        <authorList>
            <consortium name="The Broad Institute Genomics Platform"/>
            <consortium name="The Broad Institute Genome Sequencing Center for Infectious Disease"/>
            <person name="Wu L."/>
            <person name="Ma J."/>
        </authorList>
    </citation>
    <scope>NUCLEOTIDE SEQUENCE [LARGE SCALE GENOMIC DNA]</scope>
    <source>
        <strain evidence="5">CGMCC 4.7289</strain>
    </source>
</reference>
<dbReference type="Gene3D" id="1.10.260.40">
    <property type="entry name" value="lambda repressor-like DNA-binding domains"/>
    <property type="match status" value="1"/>
</dbReference>
<evidence type="ECO:0000259" key="3">
    <source>
        <dbReference type="PROSITE" id="PS50943"/>
    </source>
</evidence>
<keyword evidence="2" id="KW-0408">Iron</keyword>
<dbReference type="PANTHER" id="PTHR10458">
    <property type="entry name" value="PEPTIDE DEFORMYLASE"/>
    <property type="match status" value="1"/>
</dbReference>
<evidence type="ECO:0000256" key="2">
    <source>
        <dbReference type="HAMAP-Rule" id="MF_00163"/>
    </source>
</evidence>
<dbReference type="PRINTS" id="PR01576">
    <property type="entry name" value="PDEFORMYLASE"/>
</dbReference>
<feature type="domain" description="HTH cro/C1-type" evidence="3">
    <location>
        <begin position="17"/>
        <end position="70"/>
    </location>
</feature>
<dbReference type="Pfam" id="PF13560">
    <property type="entry name" value="HTH_31"/>
    <property type="match status" value="1"/>
</dbReference>